<reference evidence="2" key="1">
    <citation type="submission" date="2024-01" db="EMBL/GenBank/DDBJ databases">
        <authorList>
            <person name="Webb A."/>
        </authorList>
    </citation>
    <scope>NUCLEOTIDE SEQUENCE</scope>
    <source>
        <strain evidence="2">Pm1</strain>
    </source>
</reference>
<evidence type="ECO:0000256" key="1">
    <source>
        <dbReference type="SAM" id="MobiDB-lite"/>
    </source>
</evidence>
<dbReference type="AlphaFoldDB" id="A0AAV1UTA1"/>
<feature type="compositionally biased region" description="Low complexity" evidence="1">
    <location>
        <begin position="75"/>
        <end position="99"/>
    </location>
</feature>
<feature type="compositionally biased region" description="Low complexity" evidence="1">
    <location>
        <begin position="272"/>
        <end position="282"/>
    </location>
</feature>
<accession>A0AAV1UTA1</accession>
<feature type="region of interest" description="Disordered" evidence="1">
    <location>
        <begin position="27"/>
        <end position="142"/>
    </location>
</feature>
<feature type="compositionally biased region" description="Low complexity" evidence="1">
    <location>
        <begin position="111"/>
        <end position="124"/>
    </location>
</feature>
<organism evidence="2 3">
    <name type="scientific">Peronospora matthiolae</name>
    <dbReference type="NCBI Taxonomy" id="2874970"/>
    <lineage>
        <taxon>Eukaryota</taxon>
        <taxon>Sar</taxon>
        <taxon>Stramenopiles</taxon>
        <taxon>Oomycota</taxon>
        <taxon>Peronosporomycetes</taxon>
        <taxon>Peronosporales</taxon>
        <taxon>Peronosporaceae</taxon>
        <taxon>Peronospora</taxon>
    </lineage>
</organism>
<feature type="region of interest" description="Disordered" evidence="1">
    <location>
        <begin position="412"/>
        <end position="500"/>
    </location>
</feature>
<protein>
    <submittedName>
        <fullName evidence="2">Uncharacterized protein</fullName>
    </submittedName>
</protein>
<proteinExistence type="predicted"/>
<feature type="compositionally biased region" description="Low complexity" evidence="1">
    <location>
        <begin position="460"/>
        <end position="475"/>
    </location>
</feature>
<feature type="compositionally biased region" description="Low complexity" evidence="1">
    <location>
        <begin position="39"/>
        <end position="63"/>
    </location>
</feature>
<evidence type="ECO:0000313" key="3">
    <source>
        <dbReference type="Proteomes" id="UP001162060"/>
    </source>
</evidence>
<dbReference type="Proteomes" id="UP001162060">
    <property type="component" value="Unassembled WGS sequence"/>
</dbReference>
<feature type="compositionally biased region" description="Polar residues" evidence="1">
    <location>
        <begin position="329"/>
        <end position="338"/>
    </location>
</feature>
<dbReference type="EMBL" id="CAKLBY020000225">
    <property type="protein sequence ID" value="CAK7936832.1"/>
    <property type="molecule type" value="Genomic_DNA"/>
</dbReference>
<sequence length="535" mass="56810">MPLLLIPILPKLTRAPVDHLADPAPADHLADSVGFSVGSDDAPADDASSADSDPTDADVAPADHLADSVGFSVGSDDAPADDASSADAEPADADVAPADHLADSVGFSVGSDDAPADDASSADAEPADADVGSDQVHDVDTTEVDQLAKEYDDLRRAVATREQRVAPLWIGFDALACSFAQRGRELDQLKTDRALSHQELHRLRSSHAPFIEELALLRAERDLLTRDRQAQLNHLGNFVMGLPPSVGLAYDKRRREKSAADPVPPPNKRARVTVTSSSASRSLSDVVPPVDHVTQHRSASNFLGHPRVAVGPDLPASLSSTVAGPAGPTTHSRSASTHPKSRQASRLRLDVPKIPARTTRKSSKPKTVTTPLSVMTRRSQTQTRARFPSAYHVQDSDGSVESAEEAMLIALSRSRSSVRRRSSVSATRSANGMDDTPIEIDPAIQTPATRPDPSRRDTRTSSAVSRSPPIAATPPTTEPPRASDESDGSVRVPSYGHAPVNKLLSPTAFKALPPVRSSRDKWIPGYCTRATYAPG</sequence>
<comment type="caution">
    <text evidence="2">The sequence shown here is derived from an EMBL/GenBank/DDBJ whole genome shotgun (WGS) entry which is preliminary data.</text>
</comment>
<feature type="region of interest" description="Disordered" evidence="1">
    <location>
        <begin position="313"/>
        <end position="400"/>
    </location>
</feature>
<evidence type="ECO:0000313" key="2">
    <source>
        <dbReference type="EMBL" id="CAK7936832.1"/>
    </source>
</evidence>
<gene>
    <name evidence="2" type="ORF">PM001_LOCUS21982</name>
</gene>
<feature type="region of interest" description="Disordered" evidence="1">
    <location>
        <begin position="254"/>
        <end position="291"/>
    </location>
</feature>
<name>A0AAV1UTA1_9STRA</name>
<feature type="compositionally biased region" description="Polar residues" evidence="1">
    <location>
        <begin position="365"/>
        <end position="384"/>
    </location>
</feature>